<dbReference type="PROSITE" id="PS50110">
    <property type="entry name" value="RESPONSE_REGULATORY"/>
    <property type="match status" value="1"/>
</dbReference>
<dbReference type="Pfam" id="PF00072">
    <property type="entry name" value="Response_reg"/>
    <property type="match status" value="1"/>
</dbReference>
<dbReference type="Gene3D" id="3.40.50.2300">
    <property type="match status" value="1"/>
</dbReference>
<evidence type="ECO:0000256" key="1">
    <source>
        <dbReference type="ARBA" id="ARBA00022553"/>
    </source>
</evidence>
<dbReference type="InterPro" id="IPR001789">
    <property type="entry name" value="Sig_transdc_resp-reg_receiver"/>
</dbReference>
<reference evidence="4 5" key="1">
    <citation type="submission" date="2021-12" db="EMBL/GenBank/DDBJ databases">
        <title>Sinirhodobacter sp. WL0062 is a bacterium isolated from seawater.</title>
        <authorList>
            <person name="Wang L."/>
            <person name="He W."/>
            <person name="Zhang D.-F."/>
        </authorList>
    </citation>
    <scope>NUCLEOTIDE SEQUENCE [LARGE SCALE GENOMIC DNA]</scope>
    <source>
        <strain evidence="4 5">WL0062</strain>
    </source>
</reference>
<evidence type="ECO:0000313" key="4">
    <source>
        <dbReference type="EMBL" id="MCE5973856.1"/>
    </source>
</evidence>
<protein>
    <submittedName>
        <fullName evidence="4">Response regulator</fullName>
    </submittedName>
</protein>
<dbReference type="SUPFAM" id="SSF52172">
    <property type="entry name" value="CheY-like"/>
    <property type="match status" value="1"/>
</dbReference>
<feature type="domain" description="Response regulatory" evidence="3">
    <location>
        <begin position="24"/>
        <end position="136"/>
    </location>
</feature>
<dbReference type="PANTHER" id="PTHR44591">
    <property type="entry name" value="STRESS RESPONSE REGULATOR PROTEIN 1"/>
    <property type="match status" value="1"/>
</dbReference>
<organism evidence="4 5">
    <name type="scientific">Rhodobacter flavimaris</name>
    <dbReference type="NCBI Taxonomy" id="2907145"/>
    <lineage>
        <taxon>Bacteria</taxon>
        <taxon>Pseudomonadati</taxon>
        <taxon>Pseudomonadota</taxon>
        <taxon>Alphaproteobacteria</taxon>
        <taxon>Rhodobacterales</taxon>
        <taxon>Rhodobacter group</taxon>
        <taxon>Rhodobacter</taxon>
    </lineage>
</organism>
<sequence>MSDDLSTFLAKRSASAERPLAGLTVLVVEDSRFACEALRLMCLRSGARIRRADCLRAARRHLQTYHPNVVIVDLGLPDGSGDELIAQIKATAAAPAVFGISGDAKGAVLAMAAGADGFLEKPIESLALFQNTILAGLPDHARHAGPRRIDEMPLIPDPLALQDDLSQMAQALREPPEAARLGYVAQFLTGVARVAHDVALADAATALDRTPSPATVARLSGLVNARLAARAML</sequence>
<keyword evidence="5" id="KW-1185">Reference proteome</keyword>
<dbReference type="CDD" id="cd00156">
    <property type="entry name" value="REC"/>
    <property type="match status" value="1"/>
</dbReference>
<gene>
    <name evidence="4" type="ORF">LZA78_10220</name>
</gene>
<dbReference type="PANTHER" id="PTHR44591:SF3">
    <property type="entry name" value="RESPONSE REGULATORY DOMAIN-CONTAINING PROTEIN"/>
    <property type="match status" value="1"/>
</dbReference>
<evidence type="ECO:0000256" key="2">
    <source>
        <dbReference type="PROSITE-ProRule" id="PRU00169"/>
    </source>
</evidence>
<accession>A0ABS8YZK9</accession>
<keyword evidence="1 2" id="KW-0597">Phosphoprotein</keyword>
<dbReference type="InterPro" id="IPR011006">
    <property type="entry name" value="CheY-like_superfamily"/>
</dbReference>
<feature type="modified residue" description="4-aspartylphosphate" evidence="2">
    <location>
        <position position="73"/>
    </location>
</feature>
<evidence type="ECO:0000259" key="3">
    <source>
        <dbReference type="PROSITE" id="PS50110"/>
    </source>
</evidence>
<proteinExistence type="predicted"/>
<dbReference type="InterPro" id="IPR050595">
    <property type="entry name" value="Bact_response_regulator"/>
</dbReference>
<comment type="caution">
    <text evidence="4">The sequence shown here is derived from an EMBL/GenBank/DDBJ whole genome shotgun (WGS) entry which is preliminary data.</text>
</comment>
<name>A0ABS8YZK9_9RHOB</name>
<dbReference type="EMBL" id="JAJUOS010000007">
    <property type="protein sequence ID" value="MCE5973856.1"/>
    <property type="molecule type" value="Genomic_DNA"/>
</dbReference>
<evidence type="ECO:0000313" key="5">
    <source>
        <dbReference type="Proteomes" id="UP001521181"/>
    </source>
</evidence>
<dbReference type="RefSeq" id="WP_233676833.1">
    <property type="nucleotide sequence ID" value="NZ_JAJUOS010000007.1"/>
</dbReference>
<dbReference type="Proteomes" id="UP001521181">
    <property type="component" value="Unassembled WGS sequence"/>
</dbReference>
<dbReference type="SMART" id="SM00448">
    <property type="entry name" value="REC"/>
    <property type="match status" value="1"/>
</dbReference>